<evidence type="ECO:0000313" key="2">
    <source>
        <dbReference type="Proteomes" id="UP000276309"/>
    </source>
</evidence>
<evidence type="ECO:0000313" key="1">
    <source>
        <dbReference type="EMBL" id="AYN67579.1"/>
    </source>
</evidence>
<dbReference type="RefSeq" id="WP_121848595.1">
    <property type="nucleotide sequence ID" value="NZ_CP032050.1"/>
</dbReference>
<gene>
    <name evidence="1" type="ORF">D1013_09480</name>
</gene>
<proteinExistence type="predicted"/>
<name>A0A3G2L5M3_9FLAO</name>
<accession>A0A3G2L5M3</accession>
<dbReference type="EMBL" id="CP032050">
    <property type="protein sequence ID" value="AYN67579.1"/>
    <property type="molecule type" value="Genomic_DNA"/>
</dbReference>
<dbReference type="AlphaFoldDB" id="A0A3G2L5M3"/>
<keyword evidence="2" id="KW-1185">Reference proteome</keyword>
<sequence>MKDLETLYKELSSFQSDIYRKENINQTIILLESWTVHIPFNQKSTKEFWMDMVKNFQDCQKMKDPQEYGEQYAFYLLKTLLFIKRLM</sequence>
<protein>
    <submittedName>
        <fullName evidence="1">Uncharacterized protein</fullName>
    </submittedName>
</protein>
<dbReference type="Proteomes" id="UP000276309">
    <property type="component" value="Chromosome"/>
</dbReference>
<dbReference type="KEGG" id="emar:D1013_09480"/>
<organism evidence="1 2">
    <name type="scientific">Euzebyella marina</name>
    <dbReference type="NCBI Taxonomy" id="1761453"/>
    <lineage>
        <taxon>Bacteria</taxon>
        <taxon>Pseudomonadati</taxon>
        <taxon>Bacteroidota</taxon>
        <taxon>Flavobacteriia</taxon>
        <taxon>Flavobacteriales</taxon>
        <taxon>Flavobacteriaceae</taxon>
        <taxon>Euzebyella</taxon>
    </lineage>
</organism>
<reference evidence="1 2" key="1">
    <citation type="submission" date="2018-08" db="EMBL/GenBank/DDBJ databases">
        <title>The reduced genetic potential of extracellular carbohydrate catabolism in Euzebyella marina RN62, a Flavobacteriia bacterium isolated from the hadal water.</title>
        <authorList>
            <person name="Xue C."/>
        </authorList>
    </citation>
    <scope>NUCLEOTIDE SEQUENCE [LARGE SCALE GENOMIC DNA]</scope>
    <source>
        <strain evidence="1 2">RN62</strain>
    </source>
</reference>